<feature type="chain" id="PRO_5014772871" evidence="1">
    <location>
        <begin position="20"/>
        <end position="92"/>
    </location>
</feature>
<evidence type="ECO:0000313" key="2">
    <source>
        <dbReference type="EMBL" id="MBW62038.1"/>
    </source>
</evidence>
<dbReference type="EMBL" id="GGFJ01012897">
    <property type="protein sequence ID" value="MBW62038.1"/>
    <property type="molecule type" value="Transcribed_RNA"/>
</dbReference>
<evidence type="ECO:0000256" key="1">
    <source>
        <dbReference type="SAM" id="SignalP"/>
    </source>
</evidence>
<name>A0A2M4CAR2_9DIPT</name>
<protein>
    <submittedName>
        <fullName evidence="2">Putative secreted protein</fullName>
    </submittedName>
</protein>
<proteinExistence type="predicted"/>
<feature type="signal peptide" evidence="1">
    <location>
        <begin position="1"/>
        <end position="19"/>
    </location>
</feature>
<dbReference type="AlphaFoldDB" id="A0A2M4CAR2"/>
<sequence>MVGLMVTAYFFCCRRLVFTVYFMQNTRNQAGHYYHPHHHHRAPRNPSNRCGTTTARSVLRGALLSLHGHRPKGGEGEGCRDRIFYCVHTLPI</sequence>
<organism evidence="2">
    <name type="scientific">Anopheles marajoara</name>
    <dbReference type="NCBI Taxonomy" id="58244"/>
    <lineage>
        <taxon>Eukaryota</taxon>
        <taxon>Metazoa</taxon>
        <taxon>Ecdysozoa</taxon>
        <taxon>Arthropoda</taxon>
        <taxon>Hexapoda</taxon>
        <taxon>Insecta</taxon>
        <taxon>Pterygota</taxon>
        <taxon>Neoptera</taxon>
        <taxon>Endopterygota</taxon>
        <taxon>Diptera</taxon>
        <taxon>Nematocera</taxon>
        <taxon>Culicoidea</taxon>
        <taxon>Culicidae</taxon>
        <taxon>Anophelinae</taxon>
        <taxon>Anopheles</taxon>
    </lineage>
</organism>
<reference evidence="2" key="1">
    <citation type="submission" date="2018-01" db="EMBL/GenBank/DDBJ databases">
        <title>An insight into the sialome of Amazonian anophelines.</title>
        <authorList>
            <person name="Ribeiro J.M."/>
            <person name="Scarpassa V."/>
            <person name="Calvo E."/>
        </authorList>
    </citation>
    <scope>NUCLEOTIDE SEQUENCE</scope>
    <source>
        <tissue evidence="2">Salivary glands</tissue>
    </source>
</reference>
<keyword evidence="1" id="KW-0732">Signal</keyword>
<accession>A0A2M4CAR2</accession>